<reference evidence="3 5" key="1">
    <citation type="submission" date="2018-05" db="EMBL/GenBank/DDBJ databases">
        <title>The complete genome of Lysobacter maris HZ9B, a marine bacterium antagonistic against terrestrial plant pathogens.</title>
        <authorList>
            <person name="Zhang X.-Q."/>
        </authorList>
    </citation>
    <scope>NUCLEOTIDE SEQUENCE [LARGE SCALE GENOMIC DNA]</scope>
    <source>
        <strain evidence="3 5">HZ9B</strain>
    </source>
</reference>
<dbReference type="InterPro" id="IPR013538">
    <property type="entry name" value="ASHA1/2-like_C"/>
</dbReference>
<evidence type="ECO:0000313" key="3">
    <source>
        <dbReference type="EMBL" id="AWV07476.1"/>
    </source>
</evidence>
<reference evidence="4 6" key="2">
    <citation type="submission" date="2019-10" db="EMBL/GenBank/DDBJ databases">
        <title>Lysobacter alkalisoli sp. nov., isolated from saline-alkaline soil.</title>
        <authorList>
            <person name="Sun J.-Q."/>
        </authorList>
    </citation>
    <scope>NUCLEOTIDE SEQUENCE [LARGE SCALE GENOMIC DNA]</scope>
    <source>
        <strain evidence="4 6">KCTC 42381</strain>
    </source>
</reference>
<accession>A0A2U9T441</accession>
<dbReference type="SUPFAM" id="SSF55961">
    <property type="entry name" value="Bet v1-like"/>
    <property type="match status" value="1"/>
</dbReference>
<dbReference type="Proteomes" id="UP000249447">
    <property type="component" value="Chromosome"/>
</dbReference>
<dbReference type="InterPro" id="IPR023393">
    <property type="entry name" value="START-like_dom_sf"/>
</dbReference>
<proteinExistence type="inferred from homology"/>
<dbReference type="Gene3D" id="3.30.530.20">
    <property type="match status" value="1"/>
</dbReference>
<keyword evidence="5" id="KW-1185">Reference proteome</keyword>
<dbReference type="CDD" id="cd08899">
    <property type="entry name" value="SRPBCC_CalC_Aha1-like_6"/>
    <property type="match status" value="1"/>
</dbReference>
<dbReference type="KEGG" id="lmb:C9I47_1787"/>
<dbReference type="Pfam" id="PF08327">
    <property type="entry name" value="AHSA1"/>
    <property type="match status" value="1"/>
</dbReference>
<evidence type="ECO:0000313" key="6">
    <source>
        <dbReference type="Proteomes" id="UP000320431"/>
    </source>
</evidence>
<comment type="similarity">
    <text evidence="1">Belongs to the AHA1 family.</text>
</comment>
<evidence type="ECO:0000259" key="2">
    <source>
        <dbReference type="Pfam" id="PF08327"/>
    </source>
</evidence>
<gene>
    <name evidence="3" type="ORF">C9I47_1787</name>
    <name evidence="4" type="ORF">FKV24_018150</name>
</gene>
<dbReference type="Proteomes" id="UP000320431">
    <property type="component" value="Unassembled WGS sequence"/>
</dbReference>
<feature type="domain" description="Activator of Hsp90 ATPase homologue 1/2-like C-terminal" evidence="2">
    <location>
        <begin position="26"/>
        <end position="155"/>
    </location>
</feature>
<dbReference type="EMBL" id="VICD02000325">
    <property type="protein sequence ID" value="KAB8162816.1"/>
    <property type="molecule type" value="Genomic_DNA"/>
</dbReference>
<sequence length="185" mass="20620">MHTDNDALGTLVAADTIRLQRTLPGPIERVWRYLTEPELRRQWLADGAFGAPGDRHELVFRNNTLTENDAAPPAKYAGIADEARSRGRVIECRPPERLVISWDEDDAGLGSEVAFELEPRGSEVELVLTHRRLPGRDAMLSVASGWHAHLRVLIARLGEQTPPGLWASFNQLEAEYERLIPKAAA</sequence>
<dbReference type="OrthoDB" id="9800600at2"/>
<evidence type="ECO:0000256" key="1">
    <source>
        <dbReference type="ARBA" id="ARBA00006817"/>
    </source>
</evidence>
<dbReference type="AlphaFoldDB" id="A0A2U9T441"/>
<organism evidence="3 5">
    <name type="scientific">Marilutibacter maris</name>
    <dbReference type="NCBI Taxonomy" id="1605891"/>
    <lineage>
        <taxon>Bacteria</taxon>
        <taxon>Pseudomonadati</taxon>
        <taxon>Pseudomonadota</taxon>
        <taxon>Gammaproteobacteria</taxon>
        <taxon>Lysobacterales</taxon>
        <taxon>Lysobacteraceae</taxon>
        <taxon>Marilutibacter</taxon>
    </lineage>
</organism>
<name>A0A2U9T441_9GAMM</name>
<evidence type="ECO:0000313" key="4">
    <source>
        <dbReference type="EMBL" id="KAB8162816.1"/>
    </source>
</evidence>
<dbReference type="EMBL" id="CP029843">
    <property type="protein sequence ID" value="AWV07476.1"/>
    <property type="molecule type" value="Genomic_DNA"/>
</dbReference>
<evidence type="ECO:0000313" key="5">
    <source>
        <dbReference type="Proteomes" id="UP000249447"/>
    </source>
</evidence>
<protein>
    <submittedName>
        <fullName evidence="3 4">ATPase</fullName>
    </submittedName>
</protein>
<dbReference type="RefSeq" id="WP_111266577.1">
    <property type="nucleotide sequence ID" value="NZ_CP029843.1"/>
</dbReference>